<dbReference type="PANTHER" id="PTHR16262">
    <property type="entry name" value="PEROXISOME ASSEMBLY PROTEIN 26"/>
    <property type="match status" value="1"/>
</dbReference>
<dbReference type="GO" id="GO:0044877">
    <property type="term" value="F:protein-containing complex binding"/>
    <property type="evidence" value="ECO:0007669"/>
    <property type="project" value="InterPro"/>
</dbReference>
<reference evidence="2" key="2">
    <citation type="submission" date="2025-08" db="UniProtKB">
        <authorList>
            <consortium name="Ensembl"/>
        </authorList>
    </citation>
    <scope>IDENTIFICATION</scope>
    <source>
        <strain evidence="2">Thoroughbred</strain>
    </source>
</reference>
<dbReference type="Ensembl" id="ENSECAT00000079849.1">
    <property type="protein sequence ID" value="ENSECAP00000062716.1"/>
    <property type="gene ID" value="ENSECAG00000014438.4"/>
</dbReference>
<accession>A0A9L0RIT5</accession>
<dbReference type="GO" id="GO:0045046">
    <property type="term" value="P:protein import into peroxisome membrane"/>
    <property type="evidence" value="ECO:0007669"/>
    <property type="project" value="InterPro"/>
</dbReference>
<evidence type="ECO:0000313" key="3">
    <source>
        <dbReference type="Proteomes" id="UP000002281"/>
    </source>
</evidence>
<proteinExistence type="predicted"/>
<feature type="region of interest" description="Disordered" evidence="1">
    <location>
        <begin position="1"/>
        <end position="22"/>
    </location>
</feature>
<dbReference type="Pfam" id="PF07163">
    <property type="entry name" value="Pex26"/>
    <property type="match status" value="1"/>
</dbReference>
<gene>
    <name evidence="2" type="primary">PEX26</name>
</gene>
<keyword evidence="3" id="KW-1185">Reference proteome</keyword>
<evidence type="ECO:0000256" key="1">
    <source>
        <dbReference type="SAM" id="MobiDB-lite"/>
    </source>
</evidence>
<organism evidence="2 3">
    <name type="scientific">Equus caballus</name>
    <name type="common">Horse</name>
    <dbReference type="NCBI Taxonomy" id="9796"/>
    <lineage>
        <taxon>Eukaryota</taxon>
        <taxon>Metazoa</taxon>
        <taxon>Chordata</taxon>
        <taxon>Craniata</taxon>
        <taxon>Vertebrata</taxon>
        <taxon>Euteleostomi</taxon>
        <taxon>Mammalia</taxon>
        <taxon>Eutheria</taxon>
        <taxon>Laurasiatheria</taxon>
        <taxon>Perissodactyla</taxon>
        <taxon>Equidae</taxon>
        <taxon>Equus</taxon>
    </lineage>
</organism>
<protein>
    <submittedName>
        <fullName evidence="2">Peroxisomal biosis factor 26</fullName>
    </submittedName>
</protein>
<dbReference type="GO" id="GO:0005778">
    <property type="term" value="C:peroxisomal membrane"/>
    <property type="evidence" value="ECO:0007669"/>
    <property type="project" value="InterPro"/>
</dbReference>
<reference evidence="2 3" key="1">
    <citation type="journal article" date="2009" name="Science">
        <title>Genome sequence, comparative analysis, and population genetics of the domestic horse.</title>
        <authorList>
            <consortium name="Broad Institute Genome Sequencing Platform"/>
            <consortium name="Broad Institute Whole Genome Assembly Team"/>
            <person name="Wade C.M."/>
            <person name="Giulotto E."/>
            <person name="Sigurdsson S."/>
            <person name="Zoli M."/>
            <person name="Gnerre S."/>
            <person name="Imsland F."/>
            <person name="Lear T.L."/>
            <person name="Adelson D.L."/>
            <person name="Bailey E."/>
            <person name="Bellone R.R."/>
            <person name="Bloecker H."/>
            <person name="Distl O."/>
            <person name="Edgar R.C."/>
            <person name="Garber M."/>
            <person name="Leeb T."/>
            <person name="Mauceli E."/>
            <person name="MacLeod J.N."/>
            <person name="Penedo M.C.T."/>
            <person name="Raison J.M."/>
            <person name="Sharpe T."/>
            <person name="Vogel J."/>
            <person name="Andersson L."/>
            <person name="Antczak D.F."/>
            <person name="Biagi T."/>
            <person name="Binns M.M."/>
            <person name="Chowdhary B.P."/>
            <person name="Coleman S.J."/>
            <person name="Della Valle G."/>
            <person name="Fryc S."/>
            <person name="Guerin G."/>
            <person name="Hasegawa T."/>
            <person name="Hill E.W."/>
            <person name="Jurka J."/>
            <person name="Kiialainen A."/>
            <person name="Lindgren G."/>
            <person name="Liu J."/>
            <person name="Magnani E."/>
            <person name="Mickelson J.R."/>
            <person name="Murray J."/>
            <person name="Nergadze S.G."/>
            <person name="Onofrio R."/>
            <person name="Pedroni S."/>
            <person name="Piras M.F."/>
            <person name="Raudsepp T."/>
            <person name="Rocchi M."/>
            <person name="Roeed K.H."/>
            <person name="Ryder O.A."/>
            <person name="Searle S."/>
            <person name="Skow L."/>
            <person name="Swinburne J.E."/>
            <person name="Syvaenen A.C."/>
            <person name="Tozaki T."/>
            <person name="Valberg S.J."/>
            <person name="Vaudin M."/>
            <person name="White J.R."/>
            <person name="Zody M.C."/>
            <person name="Lander E.S."/>
            <person name="Lindblad-Toh K."/>
        </authorList>
    </citation>
    <scope>NUCLEOTIDE SEQUENCE [LARGE SCALE GENOMIC DNA]</scope>
    <source>
        <strain evidence="2 3">Thoroughbred</strain>
    </source>
</reference>
<sequence length="170" mass="17901">MRSGAPSPAAPPRALAGPLRSSEPARAAPVRSAAAALLEEAADLLVVHRDFGAALRTCERACRALACGAPAEEPAGASLEVKCSLCVVGIQALAEMNRWREVLSWVLQYYQAPEKLPPKVLELWLLLPQISVTTDVSSPALGLCSEPLLFPALQEEPCGCLDPLPLGGKV</sequence>
<evidence type="ECO:0000313" key="2">
    <source>
        <dbReference type="Ensembl" id="ENSECAP00000062716.1"/>
    </source>
</evidence>
<dbReference type="Proteomes" id="UP000002281">
    <property type="component" value="Chromosome 6"/>
</dbReference>
<dbReference type="GeneTree" id="ENSGT00510000049725"/>
<reference evidence="2" key="3">
    <citation type="submission" date="2025-09" db="UniProtKB">
        <authorList>
            <consortium name="Ensembl"/>
        </authorList>
    </citation>
    <scope>IDENTIFICATION</scope>
    <source>
        <strain evidence="2">Thoroughbred</strain>
    </source>
</reference>
<name>A0A9L0RIT5_HORSE</name>
<dbReference type="AlphaFoldDB" id="A0A9L0RIT5"/>
<dbReference type="InterPro" id="IPR010797">
    <property type="entry name" value="Pex26"/>
</dbReference>
<dbReference type="PANTHER" id="PTHR16262:SF2">
    <property type="entry name" value="PEROXISOME ASSEMBLY PROTEIN 26"/>
    <property type="match status" value="1"/>
</dbReference>